<accession>A0A7W8E5K2</accession>
<name>A0A7W8E5K2_9BACT</name>
<protein>
    <submittedName>
        <fullName evidence="1">DNA-binding beta-propeller fold protein YncE</fullName>
    </submittedName>
</protein>
<dbReference type="SUPFAM" id="SSF51004">
    <property type="entry name" value="C-terminal (heme d1) domain of cytochrome cd1-nitrite reductase"/>
    <property type="match status" value="1"/>
</dbReference>
<comment type="caution">
    <text evidence="1">The sequence shown here is derived from an EMBL/GenBank/DDBJ whole genome shotgun (WGS) entry which is preliminary data.</text>
</comment>
<dbReference type="Proteomes" id="UP000540989">
    <property type="component" value="Unassembled WGS sequence"/>
</dbReference>
<dbReference type="Gene3D" id="2.130.10.10">
    <property type="entry name" value="YVTN repeat-like/Quinoprotein amine dehydrogenase"/>
    <property type="match status" value="1"/>
</dbReference>
<dbReference type="InterPro" id="IPR011048">
    <property type="entry name" value="Haem_d1_sf"/>
</dbReference>
<organism evidence="1 2">
    <name type="scientific">Granulicella aggregans</name>
    <dbReference type="NCBI Taxonomy" id="474949"/>
    <lineage>
        <taxon>Bacteria</taxon>
        <taxon>Pseudomonadati</taxon>
        <taxon>Acidobacteriota</taxon>
        <taxon>Terriglobia</taxon>
        <taxon>Terriglobales</taxon>
        <taxon>Acidobacteriaceae</taxon>
        <taxon>Granulicella</taxon>
    </lineage>
</organism>
<gene>
    <name evidence="1" type="ORF">HDF16_004112</name>
</gene>
<proteinExistence type="predicted"/>
<dbReference type="EMBL" id="JACHIP010000005">
    <property type="protein sequence ID" value="MBB5059389.1"/>
    <property type="molecule type" value="Genomic_DNA"/>
</dbReference>
<sequence>MKFEGFIELPKDRILNIFDYMALSNHTIFVGNMLSGSVVKVQLTNDHGGSGASVSEQRGAGNAHGIAMIPGEDKAFVTRSAENVVDVFQPSSLTLLGRIPIADDADAIIYDPASRMIYVANGTPKLATIIDPVKLQTVATIPLGGVPEYPAADAQHGVIYQNLHDTNEIAAVDLKTGSVVGRWQLAPCVGPSGLALDPVQSRLYAVCMGSSQLVVFSLEQHKVIAFLPVGGKPDSVALDLESHRIYTAGIQGVMTVIEQEGEDYRILDNIHTHPFAHTLIVDPQTHRVYLTYAALLSAPRIAVFSPKP</sequence>
<dbReference type="InterPro" id="IPR051200">
    <property type="entry name" value="Host-pathogen_enzymatic-act"/>
</dbReference>
<dbReference type="PANTHER" id="PTHR47197:SF3">
    <property type="entry name" value="DIHYDRO-HEME D1 DEHYDROGENASE"/>
    <property type="match status" value="1"/>
</dbReference>
<dbReference type="InterPro" id="IPR015943">
    <property type="entry name" value="WD40/YVTN_repeat-like_dom_sf"/>
</dbReference>
<dbReference type="GO" id="GO:0003677">
    <property type="term" value="F:DNA binding"/>
    <property type="evidence" value="ECO:0007669"/>
    <property type="project" value="UniProtKB-KW"/>
</dbReference>
<keyword evidence="1" id="KW-0238">DNA-binding</keyword>
<reference evidence="1 2" key="1">
    <citation type="submission" date="2020-08" db="EMBL/GenBank/DDBJ databases">
        <title>Genomic Encyclopedia of Type Strains, Phase IV (KMG-V): Genome sequencing to study the core and pangenomes of soil and plant-associated prokaryotes.</title>
        <authorList>
            <person name="Whitman W."/>
        </authorList>
    </citation>
    <scope>NUCLEOTIDE SEQUENCE [LARGE SCALE GENOMIC DNA]</scope>
    <source>
        <strain evidence="1 2">M8UP14</strain>
    </source>
</reference>
<evidence type="ECO:0000313" key="1">
    <source>
        <dbReference type="EMBL" id="MBB5059389.1"/>
    </source>
</evidence>
<keyword evidence="2" id="KW-1185">Reference proteome</keyword>
<evidence type="ECO:0000313" key="2">
    <source>
        <dbReference type="Proteomes" id="UP000540989"/>
    </source>
</evidence>
<dbReference type="AlphaFoldDB" id="A0A7W8E5K2"/>
<dbReference type="PANTHER" id="PTHR47197">
    <property type="entry name" value="PROTEIN NIRF"/>
    <property type="match status" value="1"/>
</dbReference>